<protein>
    <recommendedName>
        <fullName evidence="16">Penicillin-binding protein 2</fullName>
    </recommendedName>
</protein>
<dbReference type="GO" id="GO:0071555">
    <property type="term" value="P:cell wall organization"/>
    <property type="evidence" value="ECO:0007669"/>
    <property type="project" value="UniProtKB-KW"/>
</dbReference>
<evidence type="ECO:0000256" key="2">
    <source>
        <dbReference type="ARBA" id="ARBA00004236"/>
    </source>
</evidence>
<dbReference type="GO" id="GO:0008658">
    <property type="term" value="F:penicillin binding"/>
    <property type="evidence" value="ECO:0007669"/>
    <property type="project" value="InterPro"/>
</dbReference>
<gene>
    <name evidence="14" type="ORF">CSA55_03930</name>
</gene>
<comment type="similarity">
    <text evidence="3">Belongs to the transpeptidase family.</text>
</comment>
<sequence>MAIDRRATRLGLLGLIGIAMFSLLGARLWFLQTVLTDELIEITQGSQTRTIRIPPERGRIFDADGRVLATNERILTVGIDWQMLRKDGQRAEIFRRLSGWVDVPVETMEARFQRQIDSPFLPFPIRQDIDEMTAIALLERIEDFPGLSVYPEWKRVYPYAPHAAHAVGYMGAIGADQLENYLDQGYLRNERIGQFGVERTYESVLHGTWGKRVIEVDAANRPLRIIEEVLPVNGRDIQLTIDLDIQQYVEQTLETTLRARRSQGVANRFVRNRFTNESERLDPEQPAWVNFKAPAGSAVVMNYLTGEVIAIASYPTYDNRWFEAGLTSERFHEVFPITDDPDLSILVNRAVTGRYNVGSTFKPFTAFAAMNSDLMTSGDYYTDTGRYELSEAAVSDRAKCRSGLIRCSFRNALPSSVNTPDVG</sequence>
<evidence type="ECO:0000256" key="8">
    <source>
        <dbReference type="ARBA" id="ARBA00022989"/>
    </source>
</evidence>
<keyword evidence="5 11" id="KW-0812">Transmembrane</keyword>
<keyword evidence="10" id="KW-0961">Cell wall biogenesis/degradation</keyword>
<name>A0A2G6KBP4_9ACTN</name>
<dbReference type="GO" id="GO:0009252">
    <property type="term" value="P:peptidoglycan biosynthetic process"/>
    <property type="evidence" value="ECO:0007669"/>
    <property type="project" value="UniProtKB-KW"/>
</dbReference>
<proteinExistence type="inferred from homology"/>
<keyword evidence="8 11" id="KW-1133">Transmembrane helix</keyword>
<dbReference type="Proteomes" id="UP000230914">
    <property type="component" value="Unassembled WGS sequence"/>
</dbReference>
<organism evidence="14 15">
    <name type="scientific">Ilumatobacter coccineus</name>
    <dbReference type="NCBI Taxonomy" id="467094"/>
    <lineage>
        <taxon>Bacteria</taxon>
        <taxon>Bacillati</taxon>
        <taxon>Actinomycetota</taxon>
        <taxon>Acidimicrobiia</taxon>
        <taxon>Acidimicrobiales</taxon>
        <taxon>Ilumatobacteraceae</taxon>
        <taxon>Ilumatobacter</taxon>
    </lineage>
</organism>
<evidence type="ECO:0000313" key="15">
    <source>
        <dbReference type="Proteomes" id="UP000230914"/>
    </source>
</evidence>
<evidence type="ECO:0000256" key="11">
    <source>
        <dbReference type="SAM" id="Phobius"/>
    </source>
</evidence>
<dbReference type="AlphaFoldDB" id="A0A2G6KBP4"/>
<evidence type="ECO:0000256" key="3">
    <source>
        <dbReference type="ARBA" id="ARBA00007171"/>
    </source>
</evidence>
<dbReference type="InterPro" id="IPR050515">
    <property type="entry name" value="Beta-lactam/transpept"/>
</dbReference>
<dbReference type="Pfam" id="PF00905">
    <property type="entry name" value="Transpeptidase"/>
    <property type="match status" value="1"/>
</dbReference>
<evidence type="ECO:0000259" key="13">
    <source>
        <dbReference type="Pfam" id="PF03717"/>
    </source>
</evidence>
<keyword evidence="7" id="KW-0573">Peptidoglycan synthesis</keyword>
<comment type="subcellular location">
    <subcellularLocation>
        <location evidence="2">Cell membrane</location>
    </subcellularLocation>
    <subcellularLocation>
        <location evidence="1">Membrane</location>
        <topology evidence="1">Single-pass membrane protein</topology>
    </subcellularLocation>
</comment>
<evidence type="ECO:0000256" key="1">
    <source>
        <dbReference type="ARBA" id="ARBA00004167"/>
    </source>
</evidence>
<feature type="transmembrane region" description="Helical" evidence="11">
    <location>
        <begin position="12"/>
        <end position="30"/>
    </location>
</feature>
<dbReference type="Gene3D" id="3.90.1310.10">
    <property type="entry name" value="Penicillin-binding protein 2a (Domain 2)"/>
    <property type="match status" value="1"/>
</dbReference>
<accession>A0A2G6KBP4</accession>
<dbReference type="GO" id="GO:0071972">
    <property type="term" value="F:peptidoglycan L,D-transpeptidase activity"/>
    <property type="evidence" value="ECO:0007669"/>
    <property type="project" value="TreeGrafter"/>
</dbReference>
<dbReference type="Pfam" id="PF03717">
    <property type="entry name" value="PBP_dimer"/>
    <property type="match status" value="1"/>
</dbReference>
<dbReference type="GO" id="GO:0005886">
    <property type="term" value="C:plasma membrane"/>
    <property type="evidence" value="ECO:0007669"/>
    <property type="project" value="UniProtKB-SubCell"/>
</dbReference>
<evidence type="ECO:0000256" key="9">
    <source>
        <dbReference type="ARBA" id="ARBA00023136"/>
    </source>
</evidence>
<keyword evidence="9 11" id="KW-0472">Membrane</keyword>
<feature type="domain" description="Penicillin-binding protein dimerisation" evidence="13">
    <location>
        <begin position="53"/>
        <end position="224"/>
    </location>
</feature>
<dbReference type="InterPro" id="IPR005311">
    <property type="entry name" value="PBP_dimer"/>
</dbReference>
<evidence type="ECO:0000256" key="4">
    <source>
        <dbReference type="ARBA" id="ARBA00022475"/>
    </source>
</evidence>
<dbReference type="InterPro" id="IPR012338">
    <property type="entry name" value="Beta-lactam/transpept-like"/>
</dbReference>
<dbReference type="InterPro" id="IPR001460">
    <property type="entry name" value="PCN-bd_Tpept"/>
</dbReference>
<reference evidence="14 15" key="1">
    <citation type="submission" date="2017-10" db="EMBL/GenBank/DDBJ databases">
        <title>Novel microbial diversity and functional potential in the marine mammal oral microbiome.</title>
        <authorList>
            <person name="Dudek N.K."/>
            <person name="Sun C.L."/>
            <person name="Burstein D."/>
            <person name="Kantor R.S."/>
            <person name="Aliaga Goltsman D.S."/>
            <person name="Bik E.M."/>
            <person name="Thomas B.C."/>
            <person name="Banfield J.F."/>
            <person name="Relman D.A."/>
        </authorList>
    </citation>
    <scope>NUCLEOTIDE SEQUENCE [LARGE SCALE GENOMIC DNA]</scope>
    <source>
        <strain evidence="14">DOLJORAL78_61_10</strain>
    </source>
</reference>
<dbReference type="SUPFAM" id="SSF56601">
    <property type="entry name" value="beta-lactamase/transpeptidase-like"/>
    <property type="match status" value="1"/>
</dbReference>
<evidence type="ECO:0000313" key="14">
    <source>
        <dbReference type="EMBL" id="PIE32229.1"/>
    </source>
</evidence>
<dbReference type="EMBL" id="PDSL01000052">
    <property type="protein sequence ID" value="PIE32229.1"/>
    <property type="molecule type" value="Genomic_DNA"/>
</dbReference>
<dbReference type="GO" id="GO:0008360">
    <property type="term" value="P:regulation of cell shape"/>
    <property type="evidence" value="ECO:0007669"/>
    <property type="project" value="UniProtKB-KW"/>
</dbReference>
<dbReference type="PANTHER" id="PTHR30627:SF2">
    <property type="entry name" value="PEPTIDOGLYCAN D,D-TRANSPEPTIDASE MRDA"/>
    <property type="match status" value="1"/>
</dbReference>
<dbReference type="Gene3D" id="3.40.710.10">
    <property type="entry name" value="DD-peptidase/beta-lactamase superfamily"/>
    <property type="match status" value="1"/>
</dbReference>
<dbReference type="PANTHER" id="PTHR30627">
    <property type="entry name" value="PEPTIDOGLYCAN D,D-TRANSPEPTIDASE"/>
    <property type="match status" value="1"/>
</dbReference>
<evidence type="ECO:0000256" key="10">
    <source>
        <dbReference type="ARBA" id="ARBA00023316"/>
    </source>
</evidence>
<evidence type="ECO:0000256" key="7">
    <source>
        <dbReference type="ARBA" id="ARBA00022984"/>
    </source>
</evidence>
<comment type="caution">
    <text evidence="14">The sequence shown here is derived from an EMBL/GenBank/DDBJ whole genome shotgun (WGS) entry which is preliminary data.</text>
</comment>
<keyword evidence="6" id="KW-0133">Cell shape</keyword>
<evidence type="ECO:0000259" key="12">
    <source>
        <dbReference type="Pfam" id="PF00905"/>
    </source>
</evidence>
<keyword evidence="4" id="KW-1003">Cell membrane</keyword>
<evidence type="ECO:0000256" key="5">
    <source>
        <dbReference type="ARBA" id="ARBA00022692"/>
    </source>
</evidence>
<dbReference type="SUPFAM" id="SSF56519">
    <property type="entry name" value="Penicillin binding protein dimerisation domain"/>
    <property type="match status" value="1"/>
</dbReference>
<feature type="domain" description="Penicillin-binding protein transpeptidase" evidence="12">
    <location>
        <begin position="296"/>
        <end position="419"/>
    </location>
</feature>
<dbReference type="InterPro" id="IPR036138">
    <property type="entry name" value="PBP_dimer_sf"/>
</dbReference>
<evidence type="ECO:0000256" key="6">
    <source>
        <dbReference type="ARBA" id="ARBA00022960"/>
    </source>
</evidence>
<evidence type="ECO:0008006" key="16">
    <source>
        <dbReference type="Google" id="ProtNLM"/>
    </source>
</evidence>